<protein>
    <recommendedName>
        <fullName evidence="4 12">Ribosomal RNA small subunit methyltransferase E</fullName>
        <ecNumber evidence="3 12">2.1.1.193</ecNumber>
    </recommendedName>
</protein>
<feature type="domain" description="Ribosomal RNA small subunit methyltransferase E PUA-like" evidence="14">
    <location>
        <begin position="18"/>
        <end position="62"/>
    </location>
</feature>
<sequence>MQRYFVPHDGWEEEQVHLSGEDVHHIKKVMRMKEEEEIICCTPDGHAAKCKIRKIEDDSVTCYIVQWLDEEKELPAHITIVQGLPKGDKMELVIQKGTELGAAAFIPFEAERSIVKWDAKKAEKKISRYQKIAKEASEQSHRTKVPTVESIHSVQEVITASEGYEWKLFAYEDEAKTDAFQSLKEVIPHIKPSQRVMMMIGPEGGFSEKEVDRLKQASFQSVRLGPRILRTETAPSYFLSAISYQLEELR</sequence>
<dbReference type="GO" id="GO:0032259">
    <property type="term" value="P:methylation"/>
    <property type="evidence" value="ECO:0007669"/>
    <property type="project" value="UniProtKB-KW"/>
</dbReference>
<comment type="similarity">
    <text evidence="2 12">Belongs to the RNA methyltransferase RsmE family.</text>
</comment>
<dbReference type="PANTHER" id="PTHR30027:SF3">
    <property type="entry name" value="16S RRNA (URACIL(1498)-N(3))-METHYLTRANSFERASE"/>
    <property type="match status" value="1"/>
</dbReference>
<comment type="function">
    <text evidence="10 12">Specifically methylates the N3 position of the uracil ring of uridine 1498 (m3U1498) in 16S rRNA. Acts on the fully assembled 30S ribosomal subunit.</text>
</comment>
<evidence type="ECO:0000256" key="4">
    <source>
        <dbReference type="ARBA" id="ARBA00013673"/>
    </source>
</evidence>
<dbReference type="PIRSF" id="PIRSF015601">
    <property type="entry name" value="MTase_slr0722"/>
    <property type="match status" value="1"/>
</dbReference>
<evidence type="ECO:0000256" key="2">
    <source>
        <dbReference type="ARBA" id="ARBA00005528"/>
    </source>
</evidence>
<dbReference type="InterPro" id="IPR006700">
    <property type="entry name" value="RsmE"/>
</dbReference>
<dbReference type="Pfam" id="PF04452">
    <property type="entry name" value="Methyltrans_RNA"/>
    <property type="match status" value="1"/>
</dbReference>
<dbReference type="Gene3D" id="2.40.240.20">
    <property type="entry name" value="Hypothetical PUA domain-like, domain 1"/>
    <property type="match status" value="1"/>
</dbReference>
<keyword evidence="6 12" id="KW-0698">rRNA processing</keyword>
<dbReference type="SUPFAM" id="SSF75217">
    <property type="entry name" value="alpha/beta knot"/>
    <property type="match status" value="1"/>
</dbReference>
<dbReference type="GO" id="GO:0008168">
    <property type="term" value="F:methyltransferase activity"/>
    <property type="evidence" value="ECO:0007669"/>
    <property type="project" value="UniProtKB-KW"/>
</dbReference>
<evidence type="ECO:0000256" key="12">
    <source>
        <dbReference type="PIRNR" id="PIRNR015601"/>
    </source>
</evidence>
<evidence type="ECO:0000313" key="16">
    <source>
        <dbReference type="Proteomes" id="UP001589836"/>
    </source>
</evidence>
<gene>
    <name evidence="15" type="ORF">ACFFGV_02990</name>
</gene>
<dbReference type="Gene3D" id="3.40.1280.10">
    <property type="match status" value="1"/>
</dbReference>
<evidence type="ECO:0000256" key="8">
    <source>
        <dbReference type="ARBA" id="ARBA00022679"/>
    </source>
</evidence>
<keyword evidence="8 12" id="KW-0808">Transferase</keyword>
<dbReference type="PANTHER" id="PTHR30027">
    <property type="entry name" value="RIBOSOMAL RNA SMALL SUBUNIT METHYLTRANSFERASE E"/>
    <property type="match status" value="1"/>
</dbReference>
<organism evidence="15 16">
    <name type="scientific">Pontibacillus salicampi</name>
    <dbReference type="NCBI Taxonomy" id="1449801"/>
    <lineage>
        <taxon>Bacteria</taxon>
        <taxon>Bacillati</taxon>
        <taxon>Bacillota</taxon>
        <taxon>Bacilli</taxon>
        <taxon>Bacillales</taxon>
        <taxon>Bacillaceae</taxon>
        <taxon>Pontibacillus</taxon>
    </lineage>
</organism>
<evidence type="ECO:0000256" key="1">
    <source>
        <dbReference type="ARBA" id="ARBA00004496"/>
    </source>
</evidence>
<proteinExistence type="inferred from homology"/>
<keyword evidence="7 12" id="KW-0489">Methyltransferase</keyword>
<evidence type="ECO:0000259" key="14">
    <source>
        <dbReference type="Pfam" id="PF20260"/>
    </source>
</evidence>
<comment type="caution">
    <text evidence="15">The sequence shown here is derived from an EMBL/GenBank/DDBJ whole genome shotgun (WGS) entry which is preliminary data.</text>
</comment>
<evidence type="ECO:0000256" key="9">
    <source>
        <dbReference type="ARBA" id="ARBA00022691"/>
    </source>
</evidence>
<comment type="catalytic activity">
    <reaction evidence="11 12">
        <text>uridine(1498) in 16S rRNA + S-adenosyl-L-methionine = N(3)-methyluridine(1498) in 16S rRNA + S-adenosyl-L-homocysteine + H(+)</text>
        <dbReference type="Rhea" id="RHEA:42920"/>
        <dbReference type="Rhea" id="RHEA-COMP:10283"/>
        <dbReference type="Rhea" id="RHEA-COMP:10284"/>
        <dbReference type="ChEBI" id="CHEBI:15378"/>
        <dbReference type="ChEBI" id="CHEBI:57856"/>
        <dbReference type="ChEBI" id="CHEBI:59789"/>
        <dbReference type="ChEBI" id="CHEBI:65315"/>
        <dbReference type="ChEBI" id="CHEBI:74502"/>
        <dbReference type="EC" id="2.1.1.193"/>
    </reaction>
</comment>
<dbReference type="SUPFAM" id="SSF88697">
    <property type="entry name" value="PUA domain-like"/>
    <property type="match status" value="1"/>
</dbReference>
<dbReference type="EC" id="2.1.1.193" evidence="3 12"/>
<dbReference type="EMBL" id="JBHLTP010000003">
    <property type="protein sequence ID" value="MFC0522557.1"/>
    <property type="molecule type" value="Genomic_DNA"/>
</dbReference>
<evidence type="ECO:0000256" key="11">
    <source>
        <dbReference type="ARBA" id="ARBA00047944"/>
    </source>
</evidence>
<accession>A0ABV6LJQ3</accession>
<keyword evidence="5 12" id="KW-0963">Cytoplasm</keyword>
<dbReference type="InterPro" id="IPR015947">
    <property type="entry name" value="PUA-like_sf"/>
</dbReference>
<keyword evidence="16" id="KW-1185">Reference proteome</keyword>
<dbReference type="Proteomes" id="UP001589836">
    <property type="component" value="Unassembled WGS sequence"/>
</dbReference>
<evidence type="ECO:0000313" key="15">
    <source>
        <dbReference type="EMBL" id="MFC0522557.1"/>
    </source>
</evidence>
<dbReference type="RefSeq" id="WP_377345082.1">
    <property type="nucleotide sequence ID" value="NZ_JBHLTP010000003.1"/>
</dbReference>
<dbReference type="NCBIfam" id="NF008691">
    <property type="entry name" value="PRK11713.1-4"/>
    <property type="match status" value="1"/>
</dbReference>
<comment type="subcellular location">
    <subcellularLocation>
        <location evidence="1 12">Cytoplasm</location>
    </subcellularLocation>
</comment>
<evidence type="ECO:0000256" key="7">
    <source>
        <dbReference type="ARBA" id="ARBA00022603"/>
    </source>
</evidence>
<dbReference type="NCBIfam" id="TIGR00046">
    <property type="entry name" value="RsmE family RNA methyltransferase"/>
    <property type="match status" value="1"/>
</dbReference>
<evidence type="ECO:0000256" key="5">
    <source>
        <dbReference type="ARBA" id="ARBA00022490"/>
    </source>
</evidence>
<keyword evidence="9 12" id="KW-0949">S-adenosyl-L-methionine</keyword>
<feature type="domain" description="Ribosomal RNA small subunit methyltransferase E methyltransferase" evidence="13">
    <location>
        <begin position="73"/>
        <end position="243"/>
    </location>
</feature>
<evidence type="ECO:0000256" key="10">
    <source>
        <dbReference type="ARBA" id="ARBA00025699"/>
    </source>
</evidence>
<evidence type="ECO:0000259" key="13">
    <source>
        <dbReference type="Pfam" id="PF04452"/>
    </source>
</evidence>
<dbReference type="NCBIfam" id="NF008692">
    <property type="entry name" value="PRK11713.1-5"/>
    <property type="match status" value="1"/>
</dbReference>
<evidence type="ECO:0000256" key="3">
    <source>
        <dbReference type="ARBA" id="ARBA00012328"/>
    </source>
</evidence>
<name>A0ABV6LJQ3_9BACI</name>
<dbReference type="InterPro" id="IPR046887">
    <property type="entry name" value="RsmE_PUA-like"/>
</dbReference>
<dbReference type="InterPro" id="IPR029026">
    <property type="entry name" value="tRNA_m1G_MTases_N"/>
</dbReference>
<evidence type="ECO:0000256" key="6">
    <source>
        <dbReference type="ARBA" id="ARBA00022552"/>
    </source>
</evidence>
<dbReference type="CDD" id="cd18084">
    <property type="entry name" value="RsmE-like"/>
    <property type="match status" value="1"/>
</dbReference>
<dbReference type="Pfam" id="PF20260">
    <property type="entry name" value="PUA_4"/>
    <property type="match status" value="1"/>
</dbReference>
<dbReference type="InterPro" id="IPR046886">
    <property type="entry name" value="RsmE_MTase_dom"/>
</dbReference>
<dbReference type="InterPro" id="IPR029028">
    <property type="entry name" value="Alpha/beta_knot_MTases"/>
</dbReference>
<reference evidence="15 16" key="1">
    <citation type="submission" date="2024-09" db="EMBL/GenBank/DDBJ databases">
        <authorList>
            <person name="Sun Q."/>
            <person name="Mori K."/>
        </authorList>
    </citation>
    <scope>NUCLEOTIDE SEQUENCE [LARGE SCALE GENOMIC DNA]</scope>
    <source>
        <strain evidence="15 16">NCAIM B.02529</strain>
    </source>
</reference>